<dbReference type="EMBL" id="JANBPY010000335">
    <property type="protein sequence ID" value="KAJ1967452.1"/>
    <property type="molecule type" value="Genomic_DNA"/>
</dbReference>
<proteinExistence type="predicted"/>
<keyword evidence="2" id="KW-0732">Signal</keyword>
<feature type="signal peptide" evidence="2">
    <location>
        <begin position="1"/>
        <end position="22"/>
    </location>
</feature>
<feature type="compositionally biased region" description="Low complexity" evidence="1">
    <location>
        <begin position="384"/>
        <end position="398"/>
    </location>
</feature>
<keyword evidence="4" id="KW-1185">Reference proteome</keyword>
<dbReference type="AlphaFoldDB" id="A0A9W8AXE1"/>
<evidence type="ECO:0000256" key="2">
    <source>
        <dbReference type="SAM" id="SignalP"/>
    </source>
</evidence>
<evidence type="ECO:0000313" key="4">
    <source>
        <dbReference type="Proteomes" id="UP001150925"/>
    </source>
</evidence>
<dbReference type="Proteomes" id="UP001150925">
    <property type="component" value="Unassembled WGS sequence"/>
</dbReference>
<sequence>MKVSTIYAAVLFAALSAVSVSGEPGQHAVAPAEYHAQPAPQSGDVSKNAYNGKHHQPQHVHAEHLPAETPVAIPYQGPEHGGYEVKKFPHVAPAAGKPSSYGGFSHAPKTEIAPQHKGGERNGPQGYERSIYPGGHAGGNDHAKGYNGGVAHGQDRGFKGDNTYGKGYGHVAPSAPEHHNAPQHAPATGPGYGQGQRGDHKGSQGYVSKPHQQQGSEHGVAHNPAHGHNGNGYQSAAAPAHQNAYAGNAPSHTDSKPIQAPQHTPVHGHNGNGYQGAAAPAHQNAYGGNAPSHTDSKPIQAPHHTPAHDHNGNGYQSAAAPAHQNAYAGNAPSHTDSKPIQAPQHTPAHGHNGNAYQGGAAPAHQNVYGGNAPSHTDREPIQAPHHTPVHTPIHTPQH</sequence>
<reference evidence="3" key="1">
    <citation type="submission" date="2022-07" db="EMBL/GenBank/DDBJ databases">
        <title>Phylogenomic reconstructions and comparative analyses of Kickxellomycotina fungi.</title>
        <authorList>
            <person name="Reynolds N.K."/>
            <person name="Stajich J.E."/>
            <person name="Barry K."/>
            <person name="Grigoriev I.V."/>
            <person name="Crous P."/>
            <person name="Smith M.E."/>
        </authorList>
    </citation>
    <scope>NUCLEOTIDE SEQUENCE</scope>
    <source>
        <strain evidence="3">RSA 1196</strain>
    </source>
</reference>
<feature type="region of interest" description="Disordered" evidence="1">
    <location>
        <begin position="109"/>
        <end position="398"/>
    </location>
</feature>
<dbReference type="OrthoDB" id="10546024at2759"/>
<evidence type="ECO:0000256" key="1">
    <source>
        <dbReference type="SAM" id="MobiDB-lite"/>
    </source>
</evidence>
<organism evidence="3 4">
    <name type="scientific">Dispira parvispora</name>
    <dbReference type="NCBI Taxonomy" id="1520584"/>
    <lineage>
        <taxon>Eukaryota</taxon>
        <taxon>Fungi</taxon>
        <taxon>Fungi incertae sedis</taxon>
        <taxon>Zoopagomycota</taxon>
        <taxon>Kickxellomycotina</taxon>
        <taxon>Dimargaritomycetes</taxon>
        <taxon>Dimargaritales</taxon>
        <taxon>Dimargaritaceae</taxon>
        <taxon>Dispira</taxon>
    </lineage>
</organism>
<name>A0A9W8AXE1_9FUNG</name>
<comment type="caution">
    <text evidence="3">The sequence shown here is derived from an EMBL/GenBank/DDBJ whole genome shotgun (WGS) entry which is preliminary data.</text>
</comment>
<feature type="compositionally biased region" description="Polar residues" evidence="1">
    <location>
        <begin position="39"/>
        <end position="49"/>
    </location>
</feature>
<feature type="chain" id="PRO_5040768769" evidence="2">
    <location>
        <begin position="23"/>
        <end position="398"/>
    </location>
</feature>
<protein>
    <submittedName>
        <fullName evidence="3">Uncharacterized protein</fullName>
    </submittedName>
</protein>
<accession>A0A9W8AXE1</accession>
<gene>
    <name evidence="3" type="ORF">IWQ62_001851</name>
</gene>
<evidence type="ECO:0000313" key="3">
    <source>
        <dbReference type="EMBL" id="KAJ1967452.1"/>
    </source>
</evidence>
<feature type="region of interest" description="Disordered" evidence="1">
    <location>
        <begin position="34"/>
        <end position="59"/>
    </location>
</feature>